<protein>
    <submittedName>
        <fullName evidence="2">DUF2147 domain-containing protein</fullName>
    </submittedName>
</protein>
<dbReference type="Pfam" id="PF09917">
    <property type="entry name" value="DUF2147"/>
    <property type="match status" value="1"/>
</dbReference>
<dbReference type="Proteomes" id="UP000280825">
    <property type="component" value="Unassembled WGS sequence"/>
</dbReference>
<gene>
    <name evidence="2" type="ORF">EKL98_11075</name>
</gene>
<dbReference type="InterPro" id="IPR019223">
    <property type="entry name" value="DUF2147"/>
</dbReference>
<evidence type="ECO:0000259" key="1">
    <source>
        <dbReference type="Pfam" id="PF09917"/>
    </source>
</evidence>
<dbReference type="EMBL" id="RYDJ01000012">
    <property type="protein sequence ID" value="RTZ03763.1"/>
    <property type="molecule type" value="Genomic_DNA"/>
</dbReference>
<feature type="domain" description="DUF2147" evidence="1">
    <location>
        <begin position="25"/>
        <end position="140"/>
    </location>
</feature>
<dbReference type="RefSeq" id="WP_126553617.1">
    <property type="nucleotide sequence ID" value="NZ_RYDJ01000012.1"/>
</dbReference>
<proteinExistence type="predicted"/>
<dbReference type="AlphaFoldDB" id="A0A432CL78"/>
<accession>A0A432CL78</accession>
<evidence type="ECO:0000313" key="3">
    <source>
        <dbReference type="Proteomes" id="UP000280825"/>
    </source>
</evidence>
<dbReference type="PANTHER" id="PTHR36919">
    <property type="entry name" value="BLR1215 PROTEIN"/>
    <property type="match status" value="1"/>
</dbReference>
<dbReference type="PANTHER" id="PTHR36919:SF3">
    <property type="entry name" value="BLL5882 PROTEIN"/>
    <property type="match status" value="1"/>
</dbReference>
<reference evidence="2 3" key="1">
    <citation type="submission" date="2018-12" db="EMBL/GenBank/DDBJ databases">
        <title>Flavobacterium sp. nov., isolated from glacier ice.</title>
        <authorList>
            <person name="Liu Q."/>
            <person name="Xin Y.-H."/>
        </authorList>
    </citation>
    <scope>NUCLEOTIDE SEQUENCE [LARGE SCALE GENOMIC DNA]</scope>
    <source>
        <strain evidence="2 3">RB1N8</strain>
    </source>
</reference>
<comment type="caution">
    <text evidence="2">The sequence shown here is derived from an EMBL/GenBank/DDBJ whole genome shotgun (WGS) entry which is preliminary data.</text>
</comment>
<name>A0A432CL78_9FLAO</name>
<evidence type="ECO:0000313" key="2">
    <source>
        <dbReference type="EMBL" id="RTZ03763.1"/>
    </source>
</evidence>
<sequence length="142" mass="15754">MKNTITILVLFISMAFYGQTHSVIGKWKTIDDETGKAKSIVEIYERSGKIYGKIVDILDTEKKKSVCTACSGDEKNKPIMGLVIIKGLTKDGKEYNSGKILDPTTGKLYKCSLVLNGTDKLNVRGYIGVALFGRTQTWNRVK</sequence>
<keyword evidence="3" id="KW-1185">Reference proteome</keyword>
<organism evidence="2 3">
    <name type="scientific">Flavobacterium bomense</name>
    <dbReference type="NCBI Taxonomy" id="2497483"/>
    <lineage>
        <taxon>Bacteria</taxon>
        <taxon>Pseudomonadati</taxon>
        <taxon>Bacteroidota</taxon>
        <taxon>Flavobacteriia</taxon>
        <taxon>Flavobacteriales</taxon>
        <taxon>Flavobacteriaceae</taxon>
        <taxon>Flavobacterium</taxon>
    </lineage>
</organism>
<dbReference type="Gene3D" id="2.40.128.520">
    <property type="match status" value="1"/>
</dbReference>